<dbReference type="OrthoDB" id="264392at2759"/>
<protein>
    <recommendedName>
        <fullName evidence="2">Golgi pH regulator conserved domain-containing protein</fullName>
    </recommendedName>
</protein>
<feature type="transmembrane region" description="Helical" evidence="1">
    <location>
        <begin position="20"/>
        <end position="46"/>
    </location>
</feature>
<keyword evidence="1" id="KW-1133">Transmembrane helix</keyword>
<proteinExistence type="predicted"/>
<dbReference type="AlphaFoldDB" id="A0A0C3ETY8"/>
<dbReference type="HOGENOM" id="CLU_1960413_0_0_1"/>
<reference evidence="3 4" key="1">
    <citation type="submission" date="2014-04" db="EMBL/GenBank/DDBJ databases">
        <authorList>
            <consortium name="DOE Joint Genome Institute"/>
            <person name="Kuo A."/>
            <person name="Tarkka M."/>
            <person name="Buscot F."/>
            <person name="Kohler A."/>
            <person name="Nagy L.G."/>
            <person name="Floudas D."/>
            <person name="Copeland A."/>
            <person name="Barry K.W."/>
            <person name="Cichocki N."/>
            <person name="Veneault-Fourrey C."/>
            <person name="LaButti K."/>
            <person name="Lindquist E.A."/>
            <person name="Lipzen A."/>
            <person name="Lundell T."/>
            <person name="Morin E."/>
            <person name="Murat C."/>
            <person name="Sun H."/>
            <person name="Tunlid A."/>
            <person name="Henrissat B."/>
            <person name="Grigoriev I.V."/>
            <person name="Hibbett D.S."/>
            <person name="Martin F."/>
            <person name="Nordberg H.P."/>
            <person name="Cantor M.N."/>
            <person name="Hua S.X."/>
        </authorList>
    </citation>
    <scope>NUCLEOTIDE SEQUENCE [LARGE SCALE GENOMIC DNA]</scope>
    <source>
        <strain evidence="3 4">F 1598</strain>
    </source>
</reference>
<keyword evidence="4" id="KW-1185">Reference proteome</keyword>
<dbReference type="InterPro" id="IPR022535">
    <property type="entry name" value="Golgi_pH-regulator_cons_dom"/>
</dbReference>
<dbReference type="EMBL" id="KN833373">
    <property type="protein sequence ID" value="KIM71276.1"/>
    <property type="molecule type" value="Genomic_DNA"/>
</dbReference>
<dbReference type="GO" id="GO:0016020">
    <property type="term" value="C:membrane"/>
    <property type="evidence" value="ECO:0007669"/>
    <property type="project" value="InterPro"/>
</dbReference>
<reference evidence="4" key="2">
    <citation type="submission" date="2015-01" db="EMBL/GenBank/DDBJ databases">
        <title>Evolutionary Origins and Diversification of the Mycorrhizal Mutualists.</title>
        <authorList>
            <consortium name="DOE Joint Genome Institute"/>
            <consortium name="Mycorrhizal Genomics Consortium"/>
            <person name="Kohler A."/>
            <person name="Kuo A."/>
            <person name="Nagy L.G."/>
            <person name="Floudas D."/>
            <person name="Copeland A."/>
            <person name="Barry K.W."/>
            <person name="Cichocki N."/>
            <person name="Veneault-Fourrey C."/>
            <person name="LaButti K."/>
            <person name="Lindquist E.A."/>
            <person name="Lipzen A."/>
            <person name="Lundell T."/>
            <person name="Morin E."/>
            <person name="Murat C."/>
            <person name="Riley R."/>
            <person name="Ohm R."/>
            <person name="Sun H."/>
            <person name="Tunlid A."/>
            <person name="Henrissat B."/>
            <person name="Grigoriev I.V."/>
            <person name="Hibbett D.S."/>
            <person name="Martin F."/>
        </authorList>
    </citation>
    <scope>NUCLEOTIDE SEQUENCE [LARGE SCALE GENOMIC DNA]</scope>
    <source>
        <strain evidence="4">F 1598</strain>
    </source>
</reference>
<name>A0A0C3ETY8_PILCF</name>
<dbReference type="Pfam" id="PF12537">
    <property type="entry name" value="GPHR_N"/>
    <property type="match status" value="1"/>
</dbReference>
<evidence type="ECO:0000259" key="2">
    <source>
        <dbReference type="Pfam" id="PF12537"/>
    </source>
</evidence>
<keyword evidence="1" id="KW-0472">Membrane</keyword>
<gene>
    <name evidence="3" type="ORF">PILCRDRAFT_757986</name>
</gene>
<keyword evidence="1" id="KW-0812">Transmembrane</keyword>
<evidence type="ECO:0000313" key="4">
    <source>
        <dbReference type="Proteomes" id="UP000054166"/>
    </source>
</evidence>
<accession>A0A0C3ETY8</accession>
<evidence type="ECO:0000256" key="1">
    <source>
        <dbReference type="SAM" id="Phobius"/>
    </source>
</evidence>
<evidence type="ECO:0000313" key="3">
    <source>
        <dbReference type="EMBL" id="KIM71276.1"/>
    </source>
</evidence>
<feature type="domain" description="Golgi pH regulator conserved" evidence="2">
    <location>
        <begin position="94"/>
        <end position="128"/>
    </location>
</feature>
<sequence length="128" mass="14131">MGRSHLFTQPWHEHVSSVLSLFLLLAIIPLFIPFSLSLVLTIGTALHSDSSSSQPGACHFIAVVDSFAWRFGVIRHNECFVSTGCAWYHHPRFSGFGAVSNAWAFFPLFSCNRTVTTEGDLSTAEQSL</sequence>
<organism evidence="3 4">
    <name type="scientific">Piloderma croceum (strain F 1598)</name>
    <dbReference type="NCBI Taxonomy" id="765440"/>
    <lineage>
        <taxon>Eukaryota</taxon>
        <taxon>Fungi</taxon>
        <taxon>Dikarya</taxon>
        <taxon>Basidiomycota</taxon>
        <taxon>Agaricomycotina</taxon>
        <taxon>Agaricomycetes</taxon>
        <taxon>Agaricomycetidae</taxon>
        <taxon>Atheliales</taxon>
        <taxon>Atheliaceae</taxon>
        <taxon>Piloderma</taxon>
    </lineage>
</organism>
<dbReference type="Proteomes" id="UP000054166">
    <property type="component" value="Unassembled WGS sequence"/>
</dbReference>
<dbReference type="InParanoid" id="A0A0C3ETY8"/>